<feature type="binding site" description="axial binding residue" evidence="5">
    <location>
        <position position="212"/>
    </location>
    <ligand>
        <name>heme c</name>
        <dbReference type="ChEBI" id="CHEBI:61717"/>
        <label>2</label>
    </ligand>
    <ligandPart>
        <name>Fe</name>
        <dbReference type="ChEBI" id="CHEBI:18248"/>
    </ligandPart>
</feature>
<dbReference type="SUPFAM" id="SSF46626">
    <property type="entry name" value="Cytochrome c"/>
    <property type="match status" value="3"/>
</dbReference>
<dbReference type="Proteomes" id="UP000199345">
    <property type="component" value="Unassembled WGS sequence"/>
</dbReference>
<evidence type="ECO:0000313" key="7">
    <source>
        <dbReference type="EMBL" id="SET36602.1"/>
    </source>
</evidence>
<dbReference type="PROSITE" id="PS51007">
    <property type="entry name" value="CYTC"/>
    <property type="match status" value="3"/>
</dbReference>
<dbReference type="PANTHER" id="PTHR35008:SF4">
    <property type="entry name" value="BLL4482 PROTEIN"/>
    <property type="match status" value="1"/>
</dbReference>
<sequence>MNDFTALTGRLEELAAHLVAGAALLFLATDAAAYGNSDDPFYRAGLDSQQQRGAYLTRAGNCMGCHTARGGQPFAGGRRLTTAFGVFVTPNITPDEETGIGNWTEADFWHALHEGKSPDGQLLYPAFPYTEYTKVTRQDANAIFAYLQSLPAIRQTNPPHAIRFPYNFRPLLHIWRALHFTPGEYVPDSSKTTQWNRGAYLVQGLGHCNACHTNRSLLGGADNELAGGQIMGMNWYAPSLTSHLEAGSSDWTIDEIVALLSIGITDRAVASGPMATIIRQSLQHLSEEDLRAMAVYLQSISDSKSDYAAASAAPAPISAYSSLVHGEQLYQTYCQDCHGVSGKGVPGVYPPLAGNRSVVMASPLNTIRSILEGGYPATTKGNPRPYGMPPFQQILHDYEIANLVSYIRNAWGNSADRVTVYDVEQSRRIGVE</sequence>
<dbReference type="Pfam" id="PF00034">
    <property type="entry name" value="Cytochrom_C"/>
    <property type="match status" value="2"/>
</dbReference>
<dbReference type="Gene3D" id="1.10.760.10">
    <property type="entry name" value="Cytochrome c-like domain"/>
    <property type="match status" value="3"/>
</dbReference>
<keyword evidence="1 4" id="KW-0349">Heme</keyword>
<dbReference type="GO" id="GO:0016020">
    <property type="term" value="C:membrane"/>
    <property type="evidence" value="ECO:0007669"/>
    <property type="project" value="InterPro"/>
</dbReference>
<proteinExistence type="predicted"/>
<evidence type="ECO:0000313" key="8">
    <source>
        <dbReference type="Proteomes" id="UP000199345"/>
    </source>
</evidence>
<keyword evidence="8" id="KW-1185">Reference proteome</keyword>
<feature type="binding site" description="covalent" evidence="4">
    <location>
        <position position="211"/>
    </location>
    <ligand>
        <name>heme c</name>
        <dbReference type="ChEBI" id="CHEBI:61717"/>
        <label>2</label>
    </ligand>
</feature>
<feature type="domain" description="Cytochrome c" evidence="6">
    <location>
        <begin position="321"/>
        <end position="411"/>
    </location>
</feature>
<keyword evidence="2 5" id="KW-0479">Metal-binding</keyword>
<organism evidence="7 8">
    <name type="scientific">Nitrosomonas marina</name>
    <dbReference type="NCBI Taxonomy" id="917"/>
    <lineage>
        <taxon>Bacteria</taxon>
        <taxon>Pseudomonadati</taxon>
        <taxon>Pseudomonadota</taxon>
        <taxon>Betaproteobacteria</taxon>
        <taxon>Nitrosomonadales</taxon>
        <taxon>Nitrosomonadaceae</taxon>
        <taxon>Nitrosomonas</taxon>
    </lineage>
</organism>
<dbReference type="RefSeq" id="WP_090659553.1">
    <property type="nucleotide sequence ID" value="NZ_FOIA01000023.1"/>
</dbReference>
<feature type="binding site" description="covalent" evidence="4">
    <location>
        <position position="62"/>
    </location>
    <ligand>
        <name>heme c</name>
        <dbReference type="ChEBI" id="CHEBI:61717"/>
        <label>1</label>
    </ligand>
</feature>
<accession>A0A1I0DVT4</accession>
<dbReference type="EMBL" id="FOIA01000023">
    <property type="protein sequence ID" value="SET36602.1"/>
    <property type="molecule type" value="Genomic_DNA"/>
</dbReference>
<feature type="domain" description="Cytochrome c" evidence="6">
    <location>
        <begin position="193"/>
        <end position="301"/>
    </location>
</feature>
<evidence type="ECO:0000256" key="2">
    <source>
        <dbReference type="ARBA" id="ARBA00022723"/>
    </source>
</evidence>
<name>A0A1I0DVT4_9PROT</name>
<evidence type="ECO:0000256" key="3">
    <source>
        <dbReference type="ARBA" id="ARBA00023004"/>
    </source>
</evidence>
<reference evidence="8" key="1">
    <citation type="submission" date="2016-10" db="EMBL/GenBank/DDBJ databases">
        <authorList>
            <person name="Varghese N."/>
            <person name="Submissions S."/>
        </authorList>
    </citation>
    <scope>NUCLEOTIDE SEQUENCE [LARGE SCALE GENOMIC DNA]</scope>
    <source>
        <strain evidence="8">Nm71</strain>
    </source>
</reference>
<dbReference type="PIRSF" id="PIRSF000018">
    <property type="entry name" value="Mb_ADH_cyt_c"/>
    <property type="match status" value="1"/>
</dbReference>
<feature type="binding site" description="covalent" evidence="4">
    <location>
        <position position="334"/>
    </location>
    <ligand>
        <name>heme c</name>
        <dbReference type="ChEBI" id="CHEBI:61717"/>
        <label>3</label>
    </ligand>
</feature>
<dbReference type="OrthoDB" id="9809720at2"/>
<dbReference type="GO" id="GO:0009055">
    <property type="term" value="F:electron transfer activity"/>
    <property type="evidence" value="ECO:0007669"/>
    <property type="project" value="InterPro"/>
</dbReference>
<dbReference type="AlphaFoldDB" id="A0A1I0DVT4"/>
<feature type="binding site" description="covalent" evidence="4">
    <location>
        <position position="337"/>
    </location>
    <ligand>
        <name>heme c</name>
        <dbReference type="ChEBI" id="CHEBI:61717"/>
        <label>3</label>
    </ligand>
</feature>
<dbReference type="InterPro" id="IPR009056">
    <property type="entry name" value="Cyt_c-like_dom"/>
</dbReference>
<feature type="binding site" description="covalent" evidence="4">
    <location>
        <position position="208"/>
    </location>
    <ligand>
        <name>heme c</name>
        <dbReference type="ChEBI" id="CHEBI:61717"/>
        <label>2</label>
    </ligand>
</feature>
<gene>
    <name evidence="7" type="ORF">SAMN05216326_1236</name>
</gene>
<feature type="binding site" description="axial binding residue" evidence="5">
    <location>
        <position position="66"/>
    </location>
    <ligand>
        <name>heme c</name>
        <dbReference type="ChEBI" id="CHEBI:61717"/>
        <label>1</label>
    </ligand>
    <ligandPart>
        <name>Fe</name>
        <dbReference type="ChEBI" id="CHEBI:18248"/>
    </ligandPart>
</feature>
<dbReference type="GO" id="GO:0005506">
    <property type="term" value="F:iron ion binding"/>
    <property type="evidence" value="ECO:0007669"/>
    <property type="project" value="InterPro"/>
</dbReference>
<dbReference type="InterPro" id="IPR036909">
    <property type="entry name" value="Cyt_c-like_dom_sf"/>
</dbReference>
<protein>
    <submittedName>
        <fullName evidence="7">Cytochrome c, mono-and diheme variants</fullName>
    </submittedName>
</protein>
<dbReference type="InterPro" id="IPR051459">
    <property type="entry name" value="Cytochrome_c-type_DH"/>
</dbReference>
<feature type="domain" description="Cytochrome c" evidence="6">
    <location>
        <begin position="48"/>
        <end position="151"/>
    </location>
</feature>
<keyword evidence="3 5" id="KW-0408">Iron</keyword>
<comment type="cofactor">
    <cofactor evidence="4">
        <name>heme c</name>
        <dbReference type="ChEBI" id="CHEBI:61717"/>
    </cofactor>
    <text evidence="4">Binds 3 heme c groups covalently per subunit.</text>
</comment>
<dbReference type="InterPro" id="IPR014353">
    <property type="entry name" value="Membr-bd_ADH_cyt_c"/>
</dbReference>
<feature type="binding site" description="covalent" evidence="4">
    <location>
        <position position="65"/>
    </location>
    <ligand>
        <name>heme c</name>
        <dbReference type="ChEBI" id="CHEBI:61717"/>
        <label>1</label>
    </ligand>
</feature>
<evidence type="ECO:0000259" key="6">
    <source>
        <dbReference type="PROSITE" id="PS51007"/>
    </source>
</evidence>
<evidence type="ECO:0000256" key="5">
    <source>
        <dbReference type="PIRSR" id="PIRSR000018-51"/>
    </source>
</evidence>
<dbReference type="PANTHER" id="PTHR35008">
    <property type="entry name" value="BLL4482 PROTEIN-RELATED"/>
    <property type="match status" value="1"/>
</dbReference>
<evidence type="ECO:0000256" key="4">
    <source>
        <dbReference type="PIRSR" id="PIRSR000018-50"/>
    </source>
</evidence>
<evidence type="ECO:0000256" key="1">
    <source>
        <dbReference type="ARBA" id="ARBA00022617"/>
    </source>
</evidence>
<feature type="binding site" description="axial binding residue" evidence="5">
    <location>
        <position position="338"/>
    </location>
    <ligand>
        <name>heme c</name>
        <dbReference type="ChEBI" id="CHEBI:61717"/>
        <label>3</label>
    </ligand>
    <ligandPart>
        <name>Fe</name>
        <dbReference type="ChEBI" id="CHEBI:18248"/>
    </ligandPart>
</feature>
<dbReference type="GO" id="GO:0016614">
    <property type="term" value="F:oxidoreductase activity, acting on CH-OH group of donors"/>
    <property type="evidence" value="ECO:0007669"/>
    <property type="project" value="InterPro"/>
</dbReference>
<dbReference type="GO" id="GO:0020037">
    <property type="term" value="F:heme binding"/>
    <property type="evidence" value="ECO:0007669"/>
    <property type="project" value="InterPro"/>
</dbReference>